<dbReference type="AlphaFoldDB" id="A8ME19"/>
<dbReference type="Pfam" id="PF06557">
    <property type="entry name" value="DUF1122"/>
    <property type="match status" value="1"/>
</dbReference>
<dbReference type="SUPFAM" id="SSF55729">
    <property type="entry name" value="Acyl-CoA N-acyltransferases (Nat)"/>
    <property type="match status" value="1"/>
</dbReference>
<dbReference type="KEGG" id="cma:Cmaq_1198"/>
<organism evidence="1 2">
    <name type="scientific">Caldivirga maquilingensis (strain ATCC 700844 / DSM 13496 / JCM 10307 / IC-167)</name>
    <dbReference type="NCBI Taxonomy" id="397948"/>
    <lineage>
        <taxon>Archaea</taxon>
        <taxon>Thermoproteota</taxon>
        <taxon>Thermoprotei</taxon>
        <taxon>Thermoproteales</taxon>
        <taxon>Thermoproteaceae</taxon>
        <taxon>Caldivirga</taxon>
    </lineage>
</organism>
<sequence>MMHVGNLMGLVDLLAHGIRVNGLDVVGLVNKGRFREEFNIDLVTCGRRVLTLKVFLGRGPYYGPWVEAFNINPIFWASLDDPLIKLIVKYLAPGGVMYIEYLTDEETRIQLQRGYPPFLSRLGYIMLNAGFTWFKDWYYPEGWLEGGPKLEGQLPVNCSEGLRHWGGIREDALRFLTGTGGDEYWVKAFERASHLVKKGYECITQ</sequence>
<keyword evidence="2" id="KW-1185">Reference proteome</keyword>
<proteinExistence type="predicted"/>
<accession>A8ME19</accession>
<gene>
    <name evidence="1" type="ordered locus">Cmaq_1198</name>
</gene>
<dbReference type="Gene3D" id="3.40.630.30">
    <property type="match status" value="1"/>
</dbReference>
<dbReference type="InterPro" id="IPR016181">
    <property type="entry name" value="Acyl_CoA_acyltransferase"/>
</dbReference>
<dbReference type="Proteomes" id="UP000001137">
    <property type="component" value="Chromosome"/>
</dbReference>
<reference evidence="1 2" key="1">
    <citation type="submission" date="2007-10" db="EMBL/GenBank/DDBJ databases">
        <title>Complete sequence of Caldivirga maquilingensis IC-167.</title>
        <authorList>
            <consortium name="US DOE Joint Genome Institute"/>
            <person name="Copeland A."/>
            <person name="Lucas S."/>
            <person name="Lapidus A."/>
            <person name="Barry K."/>
            <person name="Glavina del Rio T."/>
            <person name="Dalin E."/>
            <person name="Tice H."/>
            <person name="Pitluck S."/>
            <person name="Saunders E."/>
            <person name="Brettin T."/>
            <person name="Bruce D."/>
            <person name="Detter J.C."/>
            <person name="Han C."/>
            <person name="Schmutz J."/>
            <person name="Larimer F."/>
            <person name="Land M."/>
            <person name="Hauser L."/>
            <person name="Kyrpides N."/>
            <person name="Ivanova N."/>
            <person name="Biddle J.F."/>
            <person name="Zhang Z."/>
            <person name="Fitz-Gibbon S.T."/>
            <person name="Lowe T.M."/>
            <person name="Saltikov C."/>
            <person name="House C.H."/>
            <person name="Richardson P."/>
        </authorList>
    </citation>
    <scope>NUCLEOTIDE SEQUENCE [LARGE SCALE GENOMIC DNA]</scope>
    <source>
        <strain evidence="2">ATCC 700844 / DSM 13496 / JCM 10307 / IC-167</strain>
    </source>
</reference>
<protein>
    <submittedName>
        <fullName evidence="1">Uncharacterized conserved protein UCP017998</fullName>
    </submittedName>
</protein>
<dbReference type="InterPro" id="IPR008304">
    <property type="entry name" value="UCP017998"/>
</dbReference>
<evidence type="ECO:0000313" key="1">
    <source>
        <dbReference type="EMBL" id="ABW02025.1"/>
    </source>
</evidence>
<dbReference type="eggNOG" id="arCOG01699">
    <property type="taxonomic scope" value="Archaea"/>
</dbReference>
<dbReference type="HOGENOM" id="CLU_1335003_0_0_2"/>
<evidence type="ECO:0000313" key="2">
    <source>
        <dbReference type="Proteomes" id="UP000001137"/>
    </source>
</evidence>
<dbReference type="EMBL" id="CP000852">
    <property type="protein sequence ID" value="ABW02025.1"/>
    <property type="molecule type" value="Genomic_DNA"/>
</dbReference>
<name>A8ME19_CALMQ</name>